<feature type="domain" description="Phosphatidic acid phosphatase type 2/haloperoxidase" evidence="3">
    <location>
        <begin position="88"/>
        <end position="202"/>
    </location>
</feature>
<evidence type="ECO:0000256" key="2">
    <source>
        <dbReference type="SAM" id="SignalP"/>
    </source>
</evidence>
<feature type="transmembrane region" description="Helical" evidence="1">
    <location>
        <begin position="187"/>
        <end position="208"/>
    </location>
</feature>
<keyword evidence="5" id="KW-1185">Reference proteome</keyword>
<dbReference type="CDD" id="cd03392">
    <property type="entry name" value="PAP2_like_2"/>
    <property type="match status" value="1"/>
</dbReference>
<feature type="transmembrane region" description="Helical" evidence="1">
    <location>
        <begin position="129"/>
        <end position="149"/>
    </location>
</feature>
<gene>
    <name evidence="4" type="ORF">FM101_00300</name>
</gene>
<feature type="signal peptide" evidence="2">
    <location>
        <begin position="1"/>
        <end position="20"/>
    </location>
</feature>
<reference evidence="4 5" key="1">
    <citation type="submission" date="2017-02" db="EMBL/GenBank/DDBJ databases">
        <authorList>
            <person name="Peterson S.W."/>
        </authorList>
    </citation>
    <scope>NUCLEOTIDE SEQUENCE [LARGE SCALE GENOMIC DNA]</scope>
    <source>
        <strain evidence="4 5">B Ar 00.02</strain>
    </source>
</reference>
<dbReference type="EMBL" id="FUHW01000002">
    <property type="protein sequence ID" value="SJM46098.1"/>
    <property type="molecule type" value="Genomic_DNA"/>
</dbReference>
<feature type="transmembrane region" description="Helical" evidence="1">
    <location>
        <begin position="88"/>
        <end position="109"/>
    </location>
</feature>
<sequence>MWITLAIGAAFVTLMTAAAAEIYESLAEKDDLAAVDRPLLALVMTWRSPVADTAVTWFTNTGSVIGMSIIALAAIAVLTRIRRSWRPLLLIGAAGAGSVAMTIAGKDLIGRARPPMADAVPPYETSPSFPSGHTLNATAIIAVIAYLWFLQLEARAARAWMIAGCAAYVFLIGCSRIYLGHHWFTDVAVAWALGLGWAALVVLSHHVFNTVRRVRREQDPKRL</sequence>
<dbReference type="SUPFAM" id="SSF48317">
    <property type="entry name" value="Acid phosphatase/Vanadium-dependent haloperoxidase"/>
    <property type="match status" value="1"/>
</dbReference>
<dbReference type="Proteomes" id="UP000195913">
    <property type="component" value="Unassembled WGS sequence"/>
</dbReference>
<dbReference type="SMART" id="SM00014">
    <property type="entry name" value="acidPPc"/>
    <property type="match status" value="1"/>
</dbReference>
<feature type="transmembrane region" description="Helical" evidence="1">
    <location>
        <begin position="161"/>
        <end position="181"/>
    </location>
</feature>
<dbReference type="PANTHER" id="PTHR14969">
    <property type="entry name" value="SPHINGOSINE-1-PHOSPHATE PHOSPHOHYDROLASE"/>
    <property type="match status" value="1"/>
</dbReference>
<evidence type="ECO:0000259" key="3">
    <source>
        <dbReference type="SMART" id="SM00014"/>
    </source>
</evidence>
<keyword evidence="1" id="KW-0472">Membrane</keyword>
<dbReference type="Pfam" id="PF01569">
    <property type="entry name" value="PAP2"/>
    <property type="match status" value="1"/>
</dbReference>
<keyword evidence="2" id="KW-0732">Signal</keyword>
<evidence type="ECO:0000313" key="4">
    <source>
        <dbReference type="EMBL" id="SJM46098.1"/>
    </source>
</evidence>
<organism evidence="4 5">
    <name type="scientific">Arthrobacter rhombi</name>
    <dbReference type="NCBI Taxonomy" id="71253"/>
    <lineage>
        <taxon>Bacteria</taxon>
        <taxon>Bacillati</taxon>
        <taxon>Actinomycetota</taxon>
        <taxon>Actinomycetes</taxon>
        <taxon>Micrococcales</taxon>
        <taxon>Micrococcaceae</taxon>
        <taxon>Arthrobacter</taxon>
    </lineage>
</organism>
<dbReference type="InterPro" id="IPR036938">
    <property type="entry name" value="PAP2/HPO_sf"/>
</dbReference>
<dbReference type="AlphaFoldDB" id="A0A1R4ER20"/>
<accession>A0A1R4ER20</accession>
<keyword evidence="1" id="KW-1133">Transmembrane helix</keyword>
<protein>
    <submittedName>
        <fullName evidence="4">Membrane-associated phospholipid phosphatase</fullName>
    </submittedName>
</protein>
<evidence type="ECO:0000256" key="1">
    <source>
        <dbReference type="SAM" id="Phobius"/>
    </source>
</evidence>
<feature type="transmembrane region" description="Helical" evidence="1">
    <location>
        <begin position="54"/>
        <end position="76"/>
    </location>
</feature>
<name>A0A1R4ER20_9MICC</name>
<dbReference type="Gene3D" id="1.20.144.10">
    <property type="entry name" value="Phosphatidic acid phosphatase type 2/haloperoxidase"/>
    <property type="match status" value="1"/>
</dbReference>
<keyword evidence="1" id="KW-0812">Transmembrane</keyword>
<dbReference type="InterPro" id="IPR000326">
    <property type="entry name" value="PAP2/HPO"/>
</dbReference>
<evidence type="ECO:0000313" key="5">
    <source>
        <dbReference type="Proteomes" id="UP000195913"/>
    </source>
</evidence>
<dbReference type="PANTHER" id="PTHR14969:SF13">
    <property type="entry name" value="AT30094P"/>
    <property type="match status" value="1"/>
</dbReference>
<feature type="chain" id="PRO_5038837122" evidence="2">
    <location>
        <begin position="21"/>
        <end position="223"/>
    </location>
</feature>
<proteinExistence type="predicted"/>